<feature type="compositionally biased region" description="Basic and acidic residues" evidence="1">
    <location>
        <begin position="110"/>
        <end position="122"/>
    </location>
</feature>
<accession>A0A7I8X9S7</accession>
<feature type="compositionally biased region" description="Basic and acidic residues" evidence="1">
    <location>
        <begin position="66"/>
        <end position="75"/>
    </location>
</feature>
<evidence type="ECO:0000313" key="3">
    <source>
        <dbReference type="Proteomes" id="UP000659654"/>
    </source>
</evidence>
<evidence type="ECO:0000313" key="2">
    <source>
        <dbReference type="EMBL" id="CAD5235600.1"/>
    </source>
</evidence>
<reference evidence="2" key="1">
    <citation type="submission" date="2020-09" db="EMBL/GenBank/DDBJ databases">
        <authorList>
            <person name="Kikuchi T."/>
        </authorList>
    </citation>
    <scope>NUCLEOTIDE SEQUENCE</scope>
    <source>
        <strain evidence="2">Ka4C1</strain>
    </source>
</reference>
<gene>
    <name evidence="2" type="ORF">BXYJ_LOCUS15691</name>
</gene>
<sequence>MFFRPHVRCPQGRNVRGVVETFTFSVGMKTTEPAGEEEEDGEEEEGGFDTVSSSSSSSRPRGPENSGEKEGRAEAKGGSCRPPLFHIPLSRPLSLCRFLCARLPLFPPQKDNKRGERADVRTVPDQLTGAGSIDGQTEYRFERNAERSSNF</sequence>
<feature type="region of interest" description="Disordered" evidence="1">
    <location>
        <begin position="27"/>
        <end position="83"/>
    </location>
</feature>
<dbReference type="Proteomes" id="UP000659654">
    <property type="component" value="Unassembled WGS sequence"/>
</dbReference>
<dbReference type="EMBL" id="CAJFCV020000006">
    <property type="protein sequence ID" value="CAG9132061.1"/>
    <property type="molecule type" value="Genomic_DNA"/>
</dbReference>
<comment type="caution">
    <text evidence="2">The sequence shown here is derived from an EMBL/GenBank/DDBJ whole genome shotgun (WGS) entry which is preliminary data.</text>
</comment>
<dbReference type="Proteomes" id="UP000582659">
    <property type="component" value="Unassembled WGS sequence"/>
</dbReference>
<name>A0A7I8X9S7_BURXY</name>
<proteinExistence type="predicted"/>
<protein>
    <submittedName>
        <fullName evidence="2">(pine wood nematode) hypothetical protein</fullName>
    </submittedName>
</protein>
<feature type="compositionally biased region" description="Acidic residues" evidence="1">
    <location>
        <begin position="34"/>
        <end position="47"/>
    </location>
</feature>
<dbReference type="AlphaFoldDB" id="A0A7I8X9S7"/>
<evidence type="ECO:0000256" key="1">
    <source>
        <dbReference type="SAM" id="MobiDB-lite"/>
    </source>
</evidence>
<dbReference type="EMBL" id="CAJFDI010000006">
    <property type="protein sequence ID" value="CAD5235600.1"/>
    <property type="molecule type" value="Genomic_DNA"/>
</dbReference>
<keyword evidence="3" id="KW-1185">Reference proteome</keyword>
<organism evidence="2 3">
    <name type="scientific">Bursaphelenchus xylophilus</name>
    <name type="common">Pinewood nematode worm</name>
    <name type="synonym">Aphelenchoides xylophilus</name>
    <dbReference type="NCBI Taxonomy" id="6326"/>
    <lineage>
        <taxon>Eukaryota</taxon>
        <taxon>Metazoa</taxon>
        <taxon>Ecdysozoa</taxon>
        <taxon>Nematoda</taxon>
        <taxon>Chromadorea</taxon>
        <taxon>Rhabditida</taxon>
        <taxon>Tylenchina</taxon>
        <taxon>Tylenchomorpha</taxon>
        <taxon>Aphelenchoidea</taxon>
        <taxon>Aphelenchoididae</taxon>
        <taxon>Bursaphelenchus</taxon>
    </lineage>
</organism>
<feature type="region of interest" description="Disordered" evidence="1">
    <location>
        <begin position="107"/>
        <end position="135"/>
    </location>
</feature>